<keyword evidence="1" id="KW-0472">Membrane</keyword>
<reference evidence="2 3" key="1">
    <citation type="submission" date="2024-12" db="EMBL/GenBank/DDBJ databases">
        <title>Pseudomonas species isolated from Lotus nodules promote plant growth.</title>
        <authorList>
            <person name="Yu Y.-H."/>
            <person name="Kurtenbach J."/>
            <person name="Crosbie D."/>
            <person name="Brachmann A."/>
            <person name="Marin M."/>
        </authorList>
    </citation>
    <scope>NUCLEOTIDE SEQUENCE [LARGE SCALE GENOMIC DNA]</scope>
    <source>
        <strain evidence="2 3">PLb12A</strain>
    </source>
</reference>
<accession>A0ABW9HDH8</accession>
<dbReference type="RefSeq" id="WP_409079220.1">
    <property type="nucleotide sequence ID" value="NZ_CP178857.1"/>
</dbReference>
<proteinExistence type="predicted"/>
<dbReference type="Pfam" id="PF10947">
    <property type="entry name" value="DUF2628"/>
    <property type="match status" value="1"/>
</dbReference>
<protein>
    <submittedName>
        <fullName evidence="2">DUF2628 domain-containing protein</fullName>
    </submittedName>
</protein>
<evidence type="ECO:0000256" key="1">
    <source>
        <dbReference type="SAM" id="Phobius"/>
    </source>
</evidence>
<evidence type="ECO:0000313" key="3">
    <source>
        <dbReference type="Proteomes" id="UP001631987"/>
    </source>
</evidence>
<dbReference type="Proteomes" id="UP001631987">
    <property type="component" value="Unassembled WGS sequence"/>
</dbReference>
<name>A0ABW9HDH8_9PSED</name>
<organism evidence="2 3">
    <name type="scientific">Pseudomonas monachiensis</name>
    <dbReference type="NCBI Taxonomy" id="3060212"/>
    <lineage>
        <taxon>Bacteria</taxon>
        <taxon>Pseudomonadati</taxon>
        <taxon>Pseudomonadota</taxon>
        <taxon>Gammaproteobacteria</taxon>
        <taxon>Pseudomonadales</taxon>
        <taxon>Pseudomonadaceae</taxon>
        <taxon>Pseudomonas</taxon>
    </lineage>
</organism>
<keyword evidence="3" id="KW-1185">Reference proteome</keyword>
<comment type="caution">
    <text evidence="2">The sequence shown here is derived from an EMBL/GenBank/DDBJ whole genome shotgun (WGS) entry which is preliminary data.</text>
</comment>
<gene>
    <name evidence="2" type="ORF">ACKKH4_23450</name>
</gene>
<sequence length="40" mass="4392">MSINANIIAFFFGLIYLFVLGLGKENLTLIAIMVAISFGR</sequence>
<evidence type="ECO:0000313" key="2">
    <source>
        <dbReference type="EMBL" id="MFM9520187.1"/>
    </source>
</evidence>
<dbReference type="InterPro" id="IPR024399">
    <property type="entry name" value="DUF2628"/>
</dbReference>
<keyword evidence="1" id="KW-1133">Transmembrane helix</keyword>
<feature type="transmembrane region" description="Helical" evidence="1">
    <location>
        <begin position="6"/>
        <end position="23"/>
    </location>
</feature>
<keyword evidence="1" id="KW-0812">Transmembrane</keyword>
<dbReference type="EMBL" id="JBJVNW010000015">
    <property type="protein sequence ID" value="MFM9520187.1"/>
    <property type="molecule type" value="Genomic_DNA"/>
</dbReference>